<gene>
    <name evidence="3" type="ORF">TOLI1172_LOCUS5226</name>
</gene>
<evidence type="ECO:0000259" key="2">
    <source>
        <dbReference type="PROSITE" id="PS50089"/>
    </source>
</evidence>
<dbReference type="GO" id="GO:0008270">
    <property type="term" value="F:zinc ion binding"/>
    <property type="evidence" value="ECO:0007669"/>
    <property type="project" value="UniProtKB-KW"/>
</dbReference>
<dbReference type="AlphaFoldDB" id="A0A7S1ES25"/>
<dbReference type="GO" id="GO:0016567">
    <property type="term" value="P:protein ubiquitination"/>
    <property type="evidence" value="ECO:0007669"/>
    <property type="project" value="UniProtKB-UniPathway"/>
</dbReference>
<dbReference type="EMBL" id="HBFP01007275">
    <property type="protein sequence ID" value="CAD8820832.1"/>
    <property type="molecule type" value="Transcribed_RNA"/>
</dbReference>
<reference evidence="3" key="1">
    <citation type="submission" date="2021-01" db="EMBL/GenBank/DDBJ databases">
        <authorList>
            <person name="Corre E."/>
            <person name="Pelletier E."/>
            <person name="Niang G."/>
            <person name="Scheremetjew M."/>
            <person name="Finn R."/>
            <person name="Kale V."/>
            <person name="Holt S."/>
            <person name="Cochrane G."/>
            <person name="Meng A."/>
            <person name="Brown T."/>
            <person name="Cohen L."/>
        </authorList>
    </citation>
    <scope>NUCLEOTIDE SEQUENCE</scope>
    <source>
        <strain evidence="3">CCMP3278</strain>
    </source>
</reference>
<proteinExistence type="predicted"/>
<evidence type="ECO:0000313" key="3">
    <source>
        <dbReference type="EMBL" id="CAD8820832.1"/>
    </source>
</evidence>
<accession>A0A7S1ES25</accession>
<dbReference type="UniPathway" id="UPA00143"/>
<keyword evidence="1" id="KW-0479">Metal-binding</keyword>
<dbReference type="PANTHER" id="PTHR45676">
    <property type="entry name" value="RING-H2 FINGER PROTEIN ATL51-RELATED"/>
    <property type="match status" value="1"/>
</dbReference>
<protein>
    <recommendedName>
        <fullName evidence="2">RING-type domain-containing protein</fullName>
    </recommendedName>
</protein>
<dbReference type="PROSITE" id="PS50089">
    <property type="entry name" value="ZF_RING_2"/>
    <property type="match status" value="1"/>
</dbReference>
<dbReference type="PANTHER" id="PTHR45676:SF178">
    <property type="entry name" value="RING-TYPE E3 UBIQUITIN TRANSFERASE"/>
    <property type="match status" value="1"/>
</dbReference>
<dbReference type="InterPro" id="IPR013083">
    <property type="entry name" value="Znf_RING/FYVE/PHD"/>
</dbReference>
<evidence type="ECO:0000256" key="1">
    <source>
        <dbReference type="PROSITE-ProRule" id="PRU00175"/>
    </source>
</evidence>
<name>A0A7S1ES25_9RHOD</name>
<keyword evidence="1" id="KW-0863">Zinc-finger</keyword>
<sequence>MLSVLSAIVAALLLLILYRYLLKRATQFSGTVAVFSGIPYSEVHINDNPQQQQPTTAPESIRFFHGFHETWRLLSLSTHVNMISNECYSKHGLSQKCIDSIPVCNSIDDSCKFGDECIICMTKYEKAELLRVLKCEHVYHRDCVDPWLRLSTQCPLCRQAAL</sequence>
<dbReference type="Gene3D" id="3.30.40.10">
    <property type="entry name" value="Zinc/RING finger domain, C3HC4 (zinc finger)"/>
    <property type="match status" value="1"/>
</dbReference>
<keyword evidence="1" id="KW-0862">Zinc</keyword>
<dbReference type="Pfam" id="PF13639">
    <property type="entry name" value="zf-RING_2"/>
    <property type="match status" value="1"/>
</dbReference>
<dbReference type="InterPro" id="IPR001841">
    <property type="entry name" value="Znf_RING"/>
</dbReference>
<dbReference type="SMART" id="SM00184">
    <property type="entry name" value="RING"/>
    <property type="match status" value="1"/>
</dbReference>
<feature type="domain" description="RING-type" evidence="2">
    <location>
        <begin position="117"/>
        <end position="158"/>
    </location>
</feature>
<organism evidence="3">
    <name type="scientific">Timspurckia oligopyrenoides</name>
    <dbReference type="NCBI Taxonomy" id="708627"/>
    <lineage>
        <taxon>Eukaryota</taxon>
        <taxon>Rhodophyta</taxon>
        <taxon>Bangiophyceae</taxon>
        <taxon>Porphyridiales</taxon>
        <taxon>Porphyridiaceae</taxon>
        <taxon>Timspurckia</taxon>
    </lineage>
</organism>
<dbReference type="SUPFAM" id="SSF57850">
    <property type="entry name" value="RING/U-box"/>
    <property type="match status" value="1"/>
</dbReference>